<evidence type="ECO:0000313" key="2">
    <source>
        <dbReference type="Proteomes" id="UP000053424"/>
    </source>
</evidence>
<protein>
    <submittedName>
        <fullName evidence="1">Uncharacterized protein</fullName>
    </submittedName>
</protein>
<keyword evidence="2" id="KW-1185">Reference proteome</keyword>
<proteinExistence type="predicted"/>
<sequence>QLDDIEHWMKAAHGRGEHEAVSIRTDPAFNQIRTETSVGELPGWAGGVDIARIEEDLVTGGKHRCRGPTLVVIPCHFVFGLGECRFSFFQCRFHPVGELVHGFYPGTGLVCRGVDVVVVCELGEGNERVPVVLAFVHEQPDELFQLLVDPFCLAIGLRVVGCG</sequence>
<name>A0A0C2XSZ3_HEBCY</name>
<dbReference type="Proteomes" id="UP000053424">
    <property type="component" value="Unassembled WGS sequence"/>
</dbReference>
<dbReference type="HOGENOM" id="CLU_1631014_0_0_1"/>
<dbReference type="EMBL" id="KN831781">
    <property type="protein sequence ID" value="KIM40813.1"/>
    <property type="molecule type" value="Genomic_DNA"/>
</dbReference>
<reference evidence="2" key="2">
    <citation type="submission" date="2015-01" db="EMBL/GenBank/DDBJ databases">
        <title>Evolutionary Origins and Diversification of the Mycorrhizal Mutualists.</title>
        <authorList>
            <consortium name="DOE Joint Genome Institute"/>
            <consortium name="Mycorrhizal Genomics Consortium"/>
            <person name="Kohler A."/>
            <person name="Kuo A."/>
            <person name="Nagy L.G."/>
            <person name="Floudas D."/>
            <person name="Copeland A."/>
            <person name="Barry K.W."/>
            <person name="Cichocki N."/>
            <person name="Veneault-Fourrey C."/>
            <person name="LaButti K."/>
            <person name="Lindquist E.A."/>
            <person name="Lipzen A."/>
            <person name="Lundell T."/>
            <person name="Morin E."/>
            <person name="Murat C."/>
            <person name="Riley R."/>
            <person name="Ohm R."/>
            <person name="Sun H."/>
            <person name="Tunlid A."/>
            <person name="Henrissat B."/>
            <person name="Grigoriev I.V."/>
            <person name="Hibbett D.S."/>
            <person name="Martin F."/>
        </authorList>
    </citation>
    <scope>NUCLEOTIDE SEQUENCE [LARGE SCALE GENOMIC DNA]</scope>
    <source>
        <strain evidence="2">h7</strain>
    </source>
</reference>
<organism evidence="1 2">
    <name type="scientific">Hebeloma cylindrosporum</name>
    <dbReference type="NCBI Taxonomy" id="76867"/>
    <lineage>
        <taxon>Eukaryota</taxon>
        <taxon>Fungi</taxon>
        <taxon>Dikarya</taxon>
        <taxon>Basidiomycota</taxon>
        <taxon>Agaricomycotina</taxon>
        <taxon>Agaricomycetes</taxon>
        <taxon>Agaricomycetidae</taxon>
        <taxon>Agaricales</taxon>
        <taxon>Agaricineae</taxon>
        <taxon>Hymenogastraceae</taxon>
        <taxon>Hebeloma</taxon>
    </lineage>
</organism>
<gene>
    <name evidence="1" type="ORF">M413DRAFT_72527</name>
</gene>
<evidence type="ECO:0000313" key="1">
    <source>
        <dbReference type="EMBL" id="KIM40813.1"/>
    </source>
</evidence>
<dbReference type="AlphaFoldDB" id="A0A0C2XSZ3"/>
<reference evidence="1 2" key="1">
    <citation type="submission" date="2014-04" db="EMBL/GenBank/DDBJ databases">
        <authorList>
            <consortium name="DOE Joint Genome Institute"/>
            <person name="Kuo A."/>
            <person name="Gay G."/>
            <person name="Dore J."/>
            <person name="Kohler A."/>
            <person name="Nagy L.G."/>
            <person name="Floudas D."/>
            <person name="Copeland A."/>
            <person name="Barry K.W."/>
            <person name="Cichocki N."/>
            <person name="Veneault-Fourrey C."/>
            <person name="LaButti K."/>
            <person name="Lindquist E.A."/>
            <person name="Lipzen A."/>
            <person name="Lundell T."/>
            <person name="Morin E."/>
            <person name="Murat C."/>
            <person name="Sun H."/>
            <person name="Tunlid A."/>
            <person name="Henrissat B."/>
            <person name="Grigoriev I.V."/>
            <person name="Hibbett D.S."/>
            <person name="Martin F."/>
            <person name="Nordberg H.P."/>
            <person name="Cantor M.N."/>
            <person name="Hua S.X."/>
        </authorList>
    </citation>
    <scope>NUCLEOTIDE SEQUENCE [LARGE SCALE GENOMIC DNA]</scope>
    <source>
        <strain evidence="2">h7</strain>
    </source>
</reference>
<accession>A0A0C2XSZ3</accession>
<feature type="non-terminal residue" evidence="1">
    <location>
        <position position="163"/>
    </location>
</feature>